<keyword evidence="4" id="KW-1185">Reference proteome</keyword>
<dbReference type="Pfam" id="PF12436">
    <property type="entry name" value="USP7_ICP0_bdg"/>
    <property type="match status" value="1"/>
</dbReference>
<organism evidence="3 4">
    <name type="scientific">Crotalaria pallida</name>
    <name type="common">Smooth rattlebox</name>
    <name type="synonym">Crotalaria striata</name>
    <dbReference type="NCBI Taxonomy" id="3830"/>
    <lineage>
        <taxon>Eukaryota</taxon>
        <taxon>Viridiplantae</taxon>
        <taxon>Streptophyta</taxon>
        <taxon>Embryophyta</taxon>
        <taxon>Tracheophyta</taxon>
        <taxon>Spermatophyta</taxon>
        <taxon>Magnoliopsida</taxon>
        <taxon>eudicotyledons</taxon>
        <taxon>Gunneridae</taxon>
        <taxon>Pentapetalae</taxon>
        <taxon>rosids</taxon>
        <taxon>fabids</taxon>
        <taxon>Fabales</taxon>
        <taxon>Fabaceae</taxon>
        <taxon>Papilionoideae</taxon>
        <taxon>50 kb inversion clade</taxon>
        <taxon>genistoids sensu lato</taxon>
        <taxon>core genistoids</taxon>
        <taxon>Crotalarieae</taxon>
        <taxon>Crotalaria</taxon>
    </lineage>
</organism>
<protein>
    <recommendedName>
        <fullName evidence="2">Ubiquitin carboxyl-terminal hydrolase 7 ICP0-binding domain-containing protein</fullName>
    </recommendedName>
</protein>
<dbReference type="InterPro" id="IPR024729">
    <property type="entry name" value="USP7_ICP0-binding_dom"/>
</dbReference>
<name>A0AAN9IDA9_CROPI</name>
<gene>
    <name evidence="3" type="ORF">RIF29_21333</name>
</gene>
<keyword evidence="1" id="KW-0833">Ubl conjugation pathway</keyword>
<proteinExistence type="predicted"/>
<reference evidence="3 4" key="1">
    <citation type="submission" date="2024-01" db="EMBL/GenBank/DDBJ databases">
        <title>The genomes of 5 underutilized Papilionoideae crops provide insights into root nodulation and disease resistanc.</title>
        <authorList>
            <person name="Yuan L."/>
        </authorList>
    </citation>
    <scope>NUCLEOTIDE SEQUENCE [LARGE SCALE GENOMIC DNA]</scope>
    <source>
        <strain evidence="3">ZHUSHIDOU_FW_LH</strain>
        <tissue evidence="3">Leaf</tissue>
    </source>
</reference>
<dbReference type="EMBL" id="JAYWIO010000004">
    <property type="protein sequence ID" value="KAK7268631.1"/>
    <property type="molecule type" value="Genomic_DNA"/>
</dbReference>
<evidence type="ECO:0000313" key="3">
    <source>
        <dbReference type="EMBL" id="KAK7268631.1"/>
    </source>
</evidence>
<feature type="domain" description="Ubiquitin carboxyl-terminal hydrolase 7 ICP0-binding" evidence="2">
    <location>
        <begin position="13"/>
        <end position="142"/>
    </location>
</feature>
<dbReference type="GO" id="GO:0140096">
    <property type="term" value="F:catalytic activity, acting on a protein"/>
    <property type="evidence" value="ECO:0007669"/>
    <property type="project" value="UniProtKB-ARBA"/>
</dbReference>
<evidence type="ECO:0000313" key="4">
    <source>
        <dbReference type="Proteomes" id="UP001372338"/>
    </source>
</evidence>
<accession>A0AAN9IDA9</accession>
<dbReference type="Gene3D" id="3.10.20.90">
    <property type="entry name" value="Phosphatidylinositol 3-kinase Catalytic Subunit, Chain A, domain 1"/>
    <property type="match status" value="1"/>
</dbReference>
<evidence type="ECO:0000259" key="2">
    <source>
        <dbReference type="Pfam" id="PF12436"/>
    </source>
</evidence>
<sequence>MVEKFTTLGRAILFLEWETGQDFRPIPLFDRTKDDLMLFFFYYHPSLGNFRYVGRLYVKASSKPMDIMPRLNEMAGFAVDEELEYFDLGYQCPRYCKRVEKNSTFHVCQFLDGNIIYFEKALKDGSNKEFQYPDILSYRGYLNALDEPAKLVGRIDRLLKKLF</sequence>
<evidence type="ECO:0000256" key="1">
    <source>
        <dbReference type="ARBA" id="ARBA00022786"/>
    </source>
</evidence>
<dbReference type="Proteomes" id="UP001372338">
    <property type="component" value="Unassembled WGS sequence"/>
</dbReference>
<comment type="caution">
    <text evidence="3">The sequence shown here is derived from an EMBL/GenBank/DDBJ whole genome shotgun (WGS) entry which is preliminary data.</text>
</comment>
<dbReference type="AlphaFoldDB" id="A0AAN9IDA9"/>